<reference evidence="1 2" key="1">
    <citation type="submission" date="2018-05" db="EMBL/GenBank/DDBJ databases">
        <title>Genome sequencing and assembly of the regulated plant pathogen Lachnellula willkommii and related sister species for the development of diagnostic species identification markers.</title>
        <authorList>
            <person name="Giroux E."/>
            <person name="Bilodeau G."/>
        </authorList>
    </citation>
    <scope>NUCLEOTIDE SEQUENCE [LARGE SCALE GENOMIC DNA]</scope>
    <source>
        <strain evidence="1 2">CBS 268.59</strain>
    </source>
</reference>
<evidence type="ECO:0000313" key="1">
    <source>
        <dbReference type="EMBL" id="TVY84196.1"/>
    </source>
</evidence>
<accession>A0A8T9CG60</accession>
<dbReference type="InterPro" id="IPR038305">
    <property type="entry name" value="HeLo_sf"/>
</dbReference>
<protein>
    <recommendedName>
        <fullName evidence="3">Fungal N-terminal domain-containing protein</fullName>
    </recommendedName>
</protein>
<keyword evidence="2" id="KW-1185">Reference proteome</keyword>
<dbReference type="Gene3D" id="1.20.120.1020">
    <property type="entry name" value="Prion-inhibition and propagation, HeLo domain"/>
    <property type="match status" value="1"/>
</dbReference>
<comment type="caution">
    <text evidence="1">The sequence shown here is derived from an EMBL/GenBank/DDBJ whole genome shotgun (WGS) entry which is preliminary data.</text>
</comment>
<name>A0A8T9CG60_9HELO</name>
<dbReference type="AlphaFoldDB" id="A0A8T9CG60"/>
<evidence type="ECO:0000313" key="2">
    <source>
        <dbReference type="Proteomes" id="UP000469558"/>
    </source>
</evidence>
<dbReference type="EMBL" id="QGMK01000105">
    <property type="protein sequence ID" value="TVY84196.1"/>
    <property type="molecule type" value="Genomic_DNA"/>
</dbReference>
<dbReference type="OrthoDB" id="194358at2759"/>
<sequence>MAEGLGVAASIAGLISLADIVVGKGYKFIKTVKDAEKSVKSLVHEVNILSGVLHSLSNTIQLLEVDEGDAGFDPTTQVHYIEACYQTLSQIQQQFEAALPSTPLSKGAKIKWPLKISRTQELLADIQRHKTTMGLAMNATEMSTLLKVLARQDTQANGIQELKDGVNSERAERKKIMIGSLLRSNFTHKSPES</sequence>
<evidence type="ECO:0008006" key="3">
    <source>
        <dbReference type="Google" id="ProtNLM"/>
    </source>
</evidence>
<proteinExistence type="predicted"/>
<gene>
    <name evidence="1" type="ORF">LSUE1_G001536</name>
</gene>
<organism evidence="1 2">
    <name type="scientific">Lachnellula suecica</name>
    <dbReference type="NCBI Taxonomy" id="602035"/>
    <lineage>
        <taxon>Eukaryota</taxon>
        <taxon>Fungi</taxon>
        <taxon>Dikarya</taxon>
        <taxon>Ascomycota</taxon>
        <taxon>Pezizomycotina</taxon>
        <taxon>Leotiomycetes</taxon>
        <taxon>Helotiales</taxon>
        <taxon>Lachnaceae</taxon>
        <taxon>Lachnellula</taxon>
    </lineage>
</organism>
<dbReference type="Proteomes" id="UP000469558">
    <property type="component" value="Unassembled WGS sequence"/>
</dbReference>